<evidence type="ECO:0000313" key="4">
    <source>
        <dbReference type="Proteomes" id="UP000031488"/>
    </source>
</evidence>
<evidence type="ECO:0000313" key="5">
    <source>
        <dbReference type="Proteomes" id="UP000234498"/>
    </source>
</evidence>
<dbReference type="Proteomes" id="UP000234498">
    <property type="component" value="Unassembled WGS sequence"/>
</dbReference>
<reference evidence="2 4" key="1">
    <citation type="submission" date="2014-11" db="EMBL/GenBank/DDBJ databases">
        <title>Draft Genome Sequence of Brevibacterium linens AE038-8.</title>
        <authorList>
            <person name="Maizel D."/>
            <person name="Utturkar S.M."/>
            <person name="Brown S.D."/>
            <person name="Ferrero M."/>
            <person name="Rosen B.P."/>
        </authorList>
    </citation>
    <scope>NUCLEOTIDE SEQUENCE [LARGE SCALE GENOMIC DNA]</scope>
    <source>
        <strain evidence="2 4">AE038-8</strain>
    </source>
</reference>
<sequence>MLIVLWVIAGVLALSGVLALFRKEYKLGIVCLIAACIVGPVLTAFFGGPPAGPRS</sequence>
<protein>
    <submittedName>
        <fullName evidence="2">Uncharacterized protein</fullName>
    </submittedName>
</protein>
<dbReference type="NCBIfam" id="NF040511">
    <property type="entry name" value="membrane_GPGG"/>
    <property type="match status" value="1"/>
</dbReference>
<dbReference type="AlphaFoldDB" id="A0A0B9A5A2"/>
<dbReference type="PATRIC" id="fig|1703.6.peg.514"/>
<keyword evidence="1" id="KW-1133">Transmembrane helix</keyword>
<dbReference type="RefSeq" id="WP_162835618.1">
    <property type="nucleotide sequence ID" value="NZ_CP014869.1"/>
</dbReference>
<organism evidence="2 4">
    <name type="scientific">Brevibacterium linens</name>
    <dbReference type="NCBI Taxonomy" id="1703"/>
    <lineage>
        <taxon>Bacteria</taxon>
        <taxon>Bacillati</taxon>
        <taxon>Actinomycetota</taxon>
        <taxon>Actinomycetes</taxon>
        <taxon>Micrococcales</taxon>
        <taxon>Brevibacteriaceae</taxon>
        <taxon>Brevibacterium</taxon>
    </lineage>
</organism>
<dbReference type="EMBL" id="FXZA01000003">
    <property type="protein sequence ID" value="SMX74626.1"/>
    <property type="molecule type" value="Genomic_DNA"/>
</dbReference>
<keyword evidence="1" id="KW-0472">Membrane</keyword>
<feature type="transmembrane region" description="Helical" evidence="1">
    <location>
        <begin position="29"/>
        <end position="48"/>
    </location>
</feature>
<evidence type="ECO:0000256" key="1">
    <source>
        <dbReference type="SAM" id="Phobius"/>
    </source>
</evidence>
<keyword evidence="1" id="KW-0812">Transmembrane</keyword>
<name>A0A0B9A5A2_BRELN</name>
<dbReference type="GeneID" id="303223088"/>
<evidence type="ECO:0000313" key="2">
    <source>
        <dbReference type="EMBL" id="KHS53877.1"/>
    </source>
</evidence>
<keyword evidence="4" id="KW-1185">Reference proteome</keyword>
<dbReference type="EMBL" id="JTJZ01000013">
    <property type="protein sequence ID" value="KHS53877.1"/>
    <property type="molecule type" value="Genomic_DNA"/>
</dbReference>
<proteinExistence type="predicted"/>
<dbReference type="InterPro" id="IPR047891">
    <property type="entry name" value="GPGG_membr"/>
</dbReference>
<accession>A0A0B9A5A2</accession>
<dbReference type="Proteomes" id="UP000031488">
    <property type="component" value="Unassembled WGS sequence"/>
</dbReference>
<gene>
    <name evidence="2" type="ORF">AE0388_0632</name>
    <name evidence="3" type="ORF">BLIN101_01212</name>
</gene>
<evidence type="ECO:0000313" key="3">
    <source>
        <dbReference type="EMBL" id="SMX74626.1"/>
    </source>
</evidence>
<reference evidence="3 5" key="2">
    <citation type="submission" date="2017-03" db="EMBL/GenBank/DDBJ databases">
        <authorList>
            <person name="Afonso C.L."/>
            <person name="Miller P.J."/>
            <person name="Scott M.A."/>
            <person name="Spackman E."/>
            <person name="Goraichik I."/>
            <person name="Dimitrov K.M."/>
            <person name="Suarez D.L."/>
            <person name="Swayne D.E."/>
        </authorList>
    </citation>
    <scope>NUCLEOTIDE SEQUENCE [LARGE SCALE GENOMIC DNA]</scope>
    <source>
        <strain evidence="3 5">Mu101</strain>
    </source>
</reference>